<organism evidence="9 10">
    <name type="scientific">Polymorphospora lycopeni</name>
    <dbReference type="NCBI Taxonomy" id="3140240"/>
    <lineage>
        <taxon>Bacteria</taxon>
        <taxon>Bacillati</taxon>
        <taxon>Actinomycetota</taxon>
        <taxon>Actinomycetes</taxon>
        <taxon>Micromonosporales</taxon>
        <taxon>Micromonosporaceae</taxon>
        <taxon>Polymorphospora</taxon>
    </lineage>
</organism>
<dbReference type="Gene3D" id="1.50.10.10">
    <property type="match status" value="1"/>
</dbReference>
<feature type="region of interest" description="Disordered" evidence="5">
    <location>
        <begin position="811"/>
        <end position="839"/>
    </location>
</feature>
<dbReference type="PANTHER" id="PTHR11051">
    <property type="entry name" value="GLYCOSYL HYDROLASE-RELATED"/>
    <property type="match status" value="1"/>
</dbReference>
<dbReference type="InterPro" id="IPR012341">
    <property type="entry name" value="6hp_glycosidase-like_sf"/>
</dbReference>
<dbReference type="InterPro" id="IPR017045">
    <property type="entry name" value="Malt_Pase/Glycosyl_Hdrlase"/>
</dbReference>
<dbReference type="SUPFAM" id="SSF48208">
    <property type="entry name" value="Six-hairpin glycosidases"/>
    <property type="match status" value="1"/>
</dbReference>
<proteinExistence type="inferred from homology"/>
<dbReference type="Pfam" id="PF03632">
    <property type="entry name" value="Glyco_hydro_65m"/>
    <property type="match status" value="1"/>
</dbReference>
<keyword evidence="9" id="KW-0378">Hydrolase</keyword>
<name>A0ABV5D1G7_9ACTN</name>
<dbReference type="SUPFAM" id="SSF74650">
    <property type="entry name" value="Galactose mutarotase-like"/>
    <property type="match status" value="1"/>
</dbReference>
<comment type="caution">
    <text evidence="9">The sequence shown here is derived from an EMBL/GenBank/DDBJ whole genome shotgun (WGS) entry which is preliminary data.</text>
</comment>
<dbReference type="Gene3D" id="2.60.420.10">
    <property type="entry name" value="Maltose phosphorylase, domain 3"/>
    <property type="match status" value="1"/>
</dbReference>
<reference evidence="9 10" key="1">
    <citation type="submission" date="2024-04" db="EMBL/GenBank/DDBJ databases">
        <title>Polymorphospora sp. isolated from Baiyangdian Lake in Xiong'an New Area.</title>
        <authorList>
            <person name="Zhang X."/>
            <person name="Liu J."/>
        </authorList>
    </citation>
    <scope>NUCLEOTIDE SEQUENCE [LARGE SCALE GENOMIC DNA]</scope>
    <source>
        <strain evidence="9 10">2-325</strain>
    </source>
</reference>
<gene>
    <name evidence="9" type="ORF">AAFH96_34255</name>
</gene>
<evidence type="ECO:0000256" key="2">
    <source>
        <dbReference type="ARBA" id="ARBA00022676"/>
    </source>
</evidence>
<evidence type="ECO:0000259" key="7">
    <source>
        <dbReference type="Pfam" id="PF03633"/>
    </source>
</evidence>
<dbReference type="Pfam" id="PF03636">
    <property type="entry name" value="Glyco_hydro_65N"/>
    <property type="match status" value="1"/>
</dbReference>
<accession>A0ABV5D1G7</accession>
<sequence>MKSRGPDQTEWVQECRLCAVPSDDEWLLGYVGFDPTEEGTREALLTLGNGYLMTRGAAAEATADGIHYPATYVAGVYNRLVSLVDGHRRADESIVNLPNWLPMTFRPEDGPWFAPGAYDMVHHHVMINLRQGLYQRELVVLDPRQRRTHITQERLISMDRPHLACQRTTITPQDWSGAIHVRSLIDGRVTNGNVAAHGPLNRQHLVPPVTGHHSDTHWLTTQTNQSGIRIAVAARTTLHHDSGPVVADRLPVGGGGRVGHIFRLAAQAGTPVTIDKTVAIYTSDDRAISEPLDAARAEIADAPALAALRDAHTLAWEHIWRRFHLSIDGREMTDERRAVNAHLFHVAQTLSRHTADLDTGVPARGLHGEGYRGHIFWDELFVFPLLNLRTPELTRALLLYRYRRLPQARRLARSIGASGALFPWQSGSDGREETPERFHNPLSRRWMADNSQRQYHVNLAIGYNIWQYYQVTADVDFLTAYGAELLIDITRFWASLVEHDPVRDRYHIRGVMGPDEFHDGYPDHPGTGLNDNAYVNIMTAWTLTRTRDVCETLGGHHTDELWERLGVTDNELDRWDHISRRLHVPFLPNGLLSQFDGYAALEELDHDAYRARYGDIGRIDLILEAEDDTANRYQVSKQADVLMLFYLLSAEEITAVLHRLGYPFDPATIPQTVHHYLARTTHGSTLSRVVHSWLLARTNRHASWHLLREALDADLSDTQSGTTRQGIHLGAMAGTVDILQRCYTGLETRGDALRLHPRLPQTLTHLDFDLRYRGHWLRFHCSQDHISVHALPSAAPPVTVVIDQQSHTLSGGTHLTVPLTTDTRRQPPTADADLNRRGH</sequence>
<evidence type="ECO:0000259" key="6">
    <source>
        <dbReference type="Pfam" id="PF03632"/>
    </source>
</evidence>
<dbReference type="Gene3D" id="2.70.98.40">
    <property type="entry name" value="Glycoside hydrolase, family 65, N-terminal domain"/>
    <property type="match status" value="1"/>
</dbReference>
<dbReference type="RefSeq" id="WP_375736978.1">
    <property type="nucleotide sequence ID" value="NZ_JBCGDC010000199.1"/>
</dbReference>
<comment type="similarity">
    <text evidence="1">Belongs to the glycosyl hydrolase 65 family.</text>
</comment>
<feature type="compositionally biased region" description="Polar residues" evidence="5">
    <location>
        <begin position="811"/>
        <end position="821"/>
    </location>
</feature>
<dbReference type="InterPro" id="IPR008928">
    <property type="entry name" value="6-hairpin_glycosidase_sf"/>
</dbReference>
<dbReference type="PIRSF" id="PIRSF036289">
    <property type="entry name" value="Glycosyl_hydrolase_malt_phosph"/>
    <property type="match status" value="1"/>
</dbReference>
<dbReference type="InterPro" id="IPR011013">
    <property type="entry name" value="Gal_mutarotase_sf_dom"/>
</dbReference>
<feature type="domain" description="Glycoside hydrolase family 65 N-terminal" evidence="8">
    <location>
        <begin position="31"/>
        <end position="284"/>
    </location>
</feature>
<dbReference type="InterPro" id="IPR005196">
    <property type="entry name" value="Glyco_hydro_65_N"/>
</dbReference>
<keyword evidence="10" id="KW-1185">Reference proteome</keyword>
<protein>
    <submittedName>
        <fullName evidence="9">Glycosyl hydrolase family 65 protein</fullName>
    </submittedName>
</protein>
<dbReference type="Proteomes" id="UP001582793">
    <property type="component" value="Unassembled WGS sequence"/>
</dbReference>
<feature type="domain" description="Glycoside hydrolase family 65 central catalytic" evidence="6">
    <location>
        <begin position="342"/>
        <end position="736"/>
    </location>
</feature>
<keyword evidence="4" id="KW-0326">Glycosidase</keyword>
<evidence type="ECO:0000259" key="8">
    <source>
        <dbReference type="Pfam" id="PF03636"/>
    </source>
</evidence>
<evidence type="ECO:0000256" key="5">
    <source>
        <dbReference type="SAM" id="MobiDB-lite"/>
    </source>
</evidence>
<dbReference type="PANTHER" id="PTHR11051:SF8">
    <property type="entry name" value="PROTEIN-GLUCOSYLGALACTOSYLHYDROXYLYSINE GLUCOSIDASE"/>
    <property type="match status" value="1"/>
</dbReference>
<dbReference type="Pfam" id="PF03633">
    <property type="entry name" value="Glyco_hydro_65C"/>
    <property type="match status" value="1"/>
</dbReference>
<evidence type="ECO:0000256" key="4">
    <source>
        <dbReference type="ARBA" id="ARBA00023295"/>
    </source>
</evidence>
<evidence type="ECO:0000313" key="10">
    <source>
        <dbReference type="Proteomes" id="UP001582793"/>
    </source>
</evidence>
<keyword evidence="3" id="KW-0808">Transferase</keyword>
<dbReference type="InterPro" id="IPR005194">
    <property type="entry name" value="Glyco_hydro_65_C"/>
</dbReference>
<evidence type="ECO:0000256" key="1">
    <source>
        <dbReference type="ARBA" id="ARBA00006768"/>
    </source>
</evidence>
<keyword evidence="2" id="KW-0328">Glycosyltransferase</keyword>
<dbReference type="InterPro" id="IPR037018">
    <property type="entry name" value="GH65_N"/>
</dbReference>
<feature type="domain" description="Glycoside hydrolase family 65 C-terminal" evidence="7">
    <location>
        <begin position="746"/>
        <end position="809"/>
    </location>
</feature>
<evidence type="ECO:0000256" key="3">
    <source>
        <dbReference type="ARBA" id="ARBA00022679"/>
    </source>
</evidence>
<dbReference type="InterPro" id="IPR005195">
    <property type="entry name" value="Glyco_hydro_65_M"/>
</dbReference>
<evidence type="ECO:0000313" key="9">
    <source>
        <dbReference type="EMBL" id="MFB6398102.1"/>
    </source>
</evidence>
<dbReference type="EMBL" id="JBCGDC010000199">
    <property type="protein sequence ID" value="MFB6398102.1"/>
    <property type="molecule type" value="Genomic_DNA"/>
</dbReference>
<dbReference type="GO" id="GO:0016787">
    <property type="term" value="F:hydrolase activity"/>
    <property type="evidence" value="ECO:0007669"/>
    <property type="project" value="UniProtKB-KW"/>
</dbReference>